<organism evidence="1 2">
    <name type="scientific">Gordoniibacillus kamchatkensis</name>
    <dbReference type="NCBI Taxonomy" id="1590651"/>
    <lineage>
        <taxon>Bacteria</taxon>
        <taxon>Bacillati</taxon>
        <taxon>Bacillota</taxon>
        <taxon>Bacilli</taxon>
        <taxon>Bacillales</taxon>
        <taxon>Paenibacillaceae</taxon>
        <taxon>Gordoniibacillus</taxon>
    </lineage>
</organism>
<dbReference type="InterPro" id="IPR036280">
    <property type="entry name" value="Multihaem_cyt_sf"/>
</dbReference>
<dbReference type="RefSeq" id="WP_041045319.1">
    <property type="nucleotide sequence ID" value="NZ_JXAK01000003.1"/>
</dbReference>
<dbReference type="Proteomes" id="UP000031967">
    <property type="component" value="Unassembled WGS sequence"/>
</dbReference>
<dbReference type="EMBL" id="JXAK01000003">
    <property type="protein sequence ID" value="KIL42056.1"/>
    <property type="molecule type" value="Genomic_DNA"/>
</dbReference>
<name>A0ABR5AM10_9BACL</name>
<keyword evidence="2" id="KW-1185">Reference proteome</keyword>
<evidence type="ECO:0000313" key="2">
    <source>
        <dbReference type="Proteomes" id="UP000031967"/>
    </source>
</evidence>
<dbReference type="SUPFAM" id="SSF48695">
    <property type="entry name" value="Multiheme cytochromes"/>
    <property type="match status" value="1"/>
</dbReference>
<protein>
    <recommendedName>
        <fullName evidence="3">C2H2-type domain-containing protein</fullName>
    </recommendedName>
</protein>
<evidence type="ECO:0008006" key="3">
    <source>
        <dbReference type="Google" id="ProtNLM"/>
    </source>
</evidence>
<gene>
    <name evidence="1" type="ORF">SD70_02400</name>
</gene>
<sequence length="86" mass="9766">MGRFFEGFRPPAASAKVIWQEHESLFPFKCGQCKREFPQGGKRYLASSLSNHSHHAAAVRCDDCHNGIDPNRRKAPVLAERRTELD</sequence>
<comment type="caution">
    <text evidence="1">The sequence shown here is derived from an EMBL/GenBank/DDBJ whole genome shotgun (WGS) entry which is preliminary data.</text>
</comment>
<reference evidence="1 2" key="1">
    <citation type="submission" date="2014-12" db="EMBL/GenBank/DDBJ databases">
        <title>Draft genome sequence of Paenibacillus kamchatkensis strain B-2647.</title>
        <authorList>
            <person name="Karlyshev A.V."/>
            <person name="Kudryashova E.B."/>
        </authorList>
    </citation>
    <scope>NUCLEOTIDE SEQUENCE [LARGE SCALE GENOMIC DNA]</scope>
    <source>
        <strain evidence="1 2">VKM B-2647</strain>
    </source>
</reference>
<accession>A0ABR5AM10</accession>
<evidence type="ECO:0000313" key="1">
    <source>
        <dbReference type="EMBL" id="KIL42056.1"/>
    </source>
</evidence>
<proteinExistence type="predicted"/>